<protein>
    <submittedName>
        <fullName evidence="1">Uncharacterized protein</fullName>
    </submittedName>
</protein>
<dbReference type="AlphaFoldDB" id="A0A4P2PWD8"/>
<gene>
    <name evidence="1" type="ORF">SOCEGT47_013570</name>
</gene>
<accession>A0A4P2PWD8</accession>
<organism evidence="1 2">
    <name type="scientific">Sorangium cellulosum</name>
    <name type="common">Polyangium cellulosum</name>
    <dbReference type="NCBI Taxonomy" id="56"/>
    <lineage>
        <taxon>Bacteria</taxon>
        <taxon>Pseudomonadati</taxon>
        <taxon>Myxococcota</taxon>
        <taxon>Polyangia</taxon>
        <taxon>Polyangiales</taxon>
        <taxon>Polyangiaceae</taxon>
        <taxon>Sorangium</taxon>
    </lineage>
</organism>
<sequence>MGLDLSAVALRADASWLLSLGPGATSPELGARLGAGVDRVTATPRQGSAENPGFVPTRARAANAFVLAAGVLARVPLTGGICLFTELFLELDPARIDYALALEQGTEAVLTRHRLRPGALLGIEL</sequence>
<dbReference type="Proteomes" id="UP000295781">
    <property type="component" value="Chromosome"/>
</dbReference>
<dbReference type="EMBL" id="CP012670">
    <property type="protein sequence ID" value="AUX20881.1"/>
    <property type="molecule type" value="Genomic_DNA"/>
</dbReference>
<evidence type="ECO:0000313" key="1">
    <source>
        <dbReference type="EMBL" id="AUX20881.1"/>
    </source>
</evidence>
<name>A0A4P2PWD8_SORCE</name>
<evidence type="ECO:0000313" key="2">
    <source>
        <dbReference type="Proteomes" id="UP000295781"/>
    </source>
</evidence>
<proteinExistence type="predicted"/>
<reference evidence="1 2" key="1">
    <citation type="submission" date="2015-09" db="EMBL/GenBank/DDBJ databases">
        <title>Sorangium comparison.</title>
        <authorList>
            <person name="Zaburannyi N."/>
            <person name="Bunk B."/>
            <person name="Overmann J."/>
            <person name="Mueller R."/>
        </authorList>
    </citation>
    <scope>NUCLEOTIDE SEQUENCE [LARGE SCALE GENOMIC DNA]</scope>
    <source>
        <strain evidence="1 2">So ceGT47</strain>
    </source>
</reference>